<evidence type="ECO:0000313" key="1">
    <source>
        <dbReference type="EMBL" id="SHM70604.1"/>
    </source>
</evidence>
<gene>
    <name evidence="1" type="ORF">SAMN05443432_11272</name>
</gene>
<dbReference type="AlphaFoldDB" id="A0A1M7KYF2"/>
<dbReference type="EMBL" id="FRCB01000012">
    <property type="protein sequence ID" value="SHM70604.1"/>
    <property type="molecule type" value="Genomic_DNA"/>
</dbReference>
<organism evidence="1 2">
    <name type="scientific">Roseovarius litoreus</name>
    <dbReference type="NCBI Taxonomy" id="1155722"/>
    <lineage>
        <taxon>Bacteria</taxon>
        <taxon>Pseudomonadati</taxon>
        <taxon>Pseudomonadota</taxon>
        <taxon>Alphaproteobacteria</taxon>
        <taxon>Rhodobacterales</taxon>
        <taxon>Roseobacteraceae</taxon>
        <taxon>Roseovarius</taxon>
    </lineage>
</organism>
<proteinExistence type="predicted"/>
<protein>
    <submittedName>
        <fullName evidence="1">Uncharacterized protein</fullName>
    </submittedName>
</protein>
<keyword evidence="2" id="KW-1185">Reference proteome</keyword>
<name>A0A1M7KYF2_9RHOB</name>
<sequence>MFEFIFGGDQLLWISFDLFFGLEEDVLGE</sequence>
<accession>A0A1M7KYF2</accession>
<reference evidence="1 2" key="1">
    <citation type="submission" date="2016-11" db="EMBL/GenBank/DDBJ databases">
        <authorList>
            <person name="Varghese N."/>
            <person name="Submissions S."/>
        </authorList>
    </citation>
    <scope>NUCLEOTIDE SEQUENCE [LARGE SCALE GENOMIC DNA]</scope>
    <source>
        <strain evidence="1 2">DSM 28249</strain>
    </source>
</reference>
<dbReference type="Proteomes" id="UP000322545">
    <property type="component" value="Unassembled WGS sequence"/>
</dbReference>
<evidence type="ECO:0000313" key="2">
    <source>
        <dbReference type="Proteomes" id="UP000322545"/>
    </source>
</evidence>